<protein>
    <submittedName>
        <fullName evidence="1">Uncharacterized protein</fullName>
    </submittedName>
</protein>
<dbReference type="Proteomes" id="UP000192491">
    <property type="component" value="Unassembled WGS sequence"/>
</dbReference>
<sequence>MTHHPRLLDECFVPNQLLHSEQEGAIFYYQHEWQRLLYNQIHHYHACFKGGKLDIRHLAEQSSLLVRINQAVDLESKITDVFGGQAIQAYFQFALLQRLFGQPSPFANMPLSRIQQQKLDDTIALLLGNPVAKVRHERSVIWAMFTYIFRQLGNRHWLKQRVFNLDWYRARPAVLRYVITKKITLR</sequence>
<proteinExistence type="predicted"/>
<gene>
    <name evidence="1" type="ORF">BWK73_43775</name>
</gene>
<evidence type="ECO:0000313" key="1">
    <source>
        <dbReference type="EMBL" id="OQX02104.1"/>
    </source>
</evidence>
<name>A0A1Y1QBP2_9GAMM</name>
<dbReference type="EMBL" id="MTEJ01000517">
    <property type="protein sequence ID" value="OQX02104.1"/>
    <property type="molecule type" value="Genomic_DNA"/>
</dbReference>
<evidence type="ECO:0000313" key="2">
    <source>
        <dbReference type="Proteomes" id="UP000192491"/>
    </source>
</evidence>
<accession>A0A1Y1QBP2</accession>
<organism evidence="1 2">
    <name type="scientific">Thiothrix lacustris</name>
    <dbReference type="NCBI Taxonomy" id="525917"/>
    <lineage>
        <taxon>Bacteria</taxon>
        <taxon>Pseudomonadati</taxon>
        <taxon>Pseudomonadota</taxon>
        <taxon>Gammaproteobacteria</taxon>
        <taxon>Thiotrichales</taxon>
        <taxon>Thiotrichaceae</taxon>
        <taxon>Thiothrix</taxon>
    </lineage>
</organism>
<comment type="caution">
    <text evidence="1">The sequence shown here is derived from an EMBL/GenBank/DDBJ whole genome shotgun (WGS) entry which is preliminary data.</text>
</comment>
<dbReference type="AlphaFoldDB" id="A0A1Y1QBP2"/>
<reference evidence="1 2" key="1">
    <citation type="submission" date="2017-01" db="EMBL/GenBank/DDBJ databases">
        <title>Novel large sulfur bacteria in the metagenomes of groundwater-fed chemosynthetic microbial mats in the Lake Huron basin.</title>
        <authorList>
            <person name="Sharrar A.M."/>
            <person name="Flood B.E."/>
            <person name="Bailey J.V."/>
            <person name="Jones D.S."/>
            <person name="Biddanda B."/>
            <person name="Ruberg S.A."/>
            <person name="Marcus D.N."/>
            <person name="Dick G.J."/>
        </authorList>
    </citation>
    <scope>NUCLEOTIDE SEQUENCE [LARGE SCALE GENOMIC DNA]</scope>
    <source>
        <strain evidence="1">A8</strain>
    </source>
</reference>